<feature type="region of interest" description="Disordered" evidence="1">
    <location>
        <begin position="1"/>
        <end position="72"/>
    </location>
</feature>
<organism evidence="2 3">
    <name type="scientific">Pichia membranifaciens</name>
    <dbReference type="NCBI Taxonomy" id="4926"/>
    <lineage>
        <taxon>Eukaryota</taxon>
        <taxon>Fungi</taxon>
        <taxon>Dikarya</taxon>
        <taxon>Ascomycota</taxon>
        <taxon>Saccharomycotina</taxon>
        <taxon>Pichiomycetes</taxon>
        <taxon>Pichiales</taxon>
        <taxon>Pichiaceae</taxon>
        <taxon>Pichia</taxon>
    </lineage>
</organism>
<evidence type="ECO:0000313" key="3">
    <source>
        <dbReference type="Proteomes" id="UP000186136"/>
    </source>
</evidence>
<dbReference type="Gene3D" id="3.80.10.10">
    <property type="entry name" value="Ribonuclease Inhibitor"/>
    <property type="match status" value="1"/>
</dbReference>
<evidence type="ECO:0000313" key="2">
    <source>
        <dbReference type="EMBL" id="GAV28665.1"/>
    </source>
</evidence>
<name>A0A1Q2YGQ8_9ASCO</name>
<evidence type="ECO:0000256" key="1">
    <source>
        <dbReference type="SAM" id="MobiDB-lite"/>
    </source>
</evidence>
<protein>
    <submittedName>
        <fullName evidence="2">Uncharacterized protein</fullName>
    </submittedName>
</protein>
<proteinExistence type="predicted"/>
<comment type="caution">
    <text evidence="2">The sequence shown here is derived from an EMBL/GenBank/DDBJ whole genome shotgun (WGS) entry which is preliminary data.</text>
</comment>
<dbReference type="AlphaFoldDB" id="A0A1Q2YGQ8"/>
<reference evidence="2 3" key="1">
    <citation type="submission" date="2016-08" db="EMBL/GenBank/DDBJ databases">
        <title>Whole genome shotgun sequence of Pichia membranifaciens KS47-1.</title>
        <authorList>
            <person name="Konishi M."/>
            <person name="Ishida M."/>
            <person name="Arakawa T."/>
            <person name="Kato Y."/>
            <person name="Horiuchi J."/>
        </authorList>
    </citation>
    <scope>NUCLEOTIDE SEQUENCE [LARGE SCALE GENOMIC DNA]</scope>
    <source>
        <strain evidence="2 3">KS47-1</strain>
    </source>
</reference>
<dbReference type="EMBL" id="BDGI01000076">
    <property type="protein sequence ID" value="GAV28665.1"/>
    <property type="molecule type" value="Genomic_DNA"/>
</dbReference>
<gene>
    <name evidence="2" type="ORF">PMKS-002139</name>
</gene>
<dbReference type="Proteomes" id="UP000186136">
    <property type="component" value="Unassembled WGS sequence"/>
</dbReference>
<feature type="compositionally biased region" description="Basic and acidic residues" evidence="1">
    <location>
        <begin position="47"/>
        <end position="71"/>
    </location>
</feature>
<dbReference type="OrthoDB" id="1517790at2759"/>
<sequence length="648" mass="74033">MAGPLLPFAYDQSRQDENLPPLNLSQPRQKGRSTNDTDDVGGNFKNKGVDYESDTDRHSYEGLEKENDLKPKPSKFLYSSINSSSSVLVENNQPVSSFNSFTNTSSTILDFHSQNLSSDSFHQLDNNNVDVPSSPFHSQSVFNGKPDPLSSDAFDDLVSVTNNFLDSKPSLPSSPTLLPLSQTSTQLKKDSFTLERNSKFQRPKLNKQLHPLSRHGSTFAEPTRKKQRMIQKEAKIISSTPPLITNSNVEFAIDRDGHVYGYKLEKDELPQNYFPTLYDEPIYFVVKNSPSQEQNLLRTIDEFFEQPVSSTKPISTLNLQYFNLSSLPDYICDIQNFYDCADDGIVKPLIHIDASYNKLRSINPKLLTIERLEMLSLRNNKIARLSGNIDKAKDLISLNLAMNKFKFLPHNILKLRKLEVLATTGNPMISQASVDKFYAIDFELLKLYSDQTNSIEFLDTDKQILSFSRIHWLKSNKQISKNAVHASMLSRSLSTIQDLCYDDNGNLKDWDDFESNNKLKLRKKKQSFVQSKLPWCPKLTELALRQVSKYLISQSEVQKWKDSTSEFIYKRAMNSLIYGTNGETCGNCNENCIESVADMLEWWEFKGSKSVTIKRRFCSKHCATCWLDKLNKFKLADKKQNTDLNRSC</sequence>
<feature type="compositionally biased region" description="Polar residues" evidence="1">
    <location>
        <begin position="23"/>
        <end position="34"/>
    </location>
</feature>
<keyword evidence="3" id="KW-1185">Reference proteome</keyword>
<dbReference type="InterPro" id="IPR032675">
    <property type="entry name" value="LRR_dom_sf"/>
</dbReference>
<accession>A0A1Q2YGQ8</accession>
<dbReference type="SUPFAM" id="SSF52058">
    <property type="entry name" value="L domain-like"/>
    <property type="match status" value="1"/>
</dbReference>